<evidence type="ECO:0000313" key="3">
    <source>
        <dbReference type="Proteomes" id="UP001159363"/>
    </source>
</evidence>
<reference evidence="2 3" key="1">
    <citation type="submission" date="2023-02" db="EMBL/GenBank/DDBJ databases">
        <title>LHISI_Scaffold_Assembly.</title>
        <authorList>
            <person name="Stuart O.P."/>
            <person name="Cleave R."/>
            <person name="Magrath M.J.L."/>
            <person name="Mikheyev A.S."/>
        </authorList>
    </citation>
    <scope>NUCLEOTIDE SEQUENCE [LARGE SCALE GENOMIC DNA]</scope>
    <source>
        <strain evidence="2">Daus_M_001</strain>
        <tissue evidence="2">Leg muscle</tissue>
    </source>
</reference>
<organism evidence="2 3">
    <name type="scientific">Dryococelus australis</name>
    <dbReference type="NCBI Taxonomy" id="614101"/>
    <lineage>
        <taxon>Eukaryota</taxon>
        <taxon>Metazoa</taxon>
        <taxon>Ecdysozoa</taxon>
        <taxon>Arthropoda</taxon>
        <taxon>Hexapoda</taxon>
        <taxon>Insecta</taxon>
        <taxon>Pterygota</taxon>
        <taxon>Neoptera</taxon>
        <taxon>Polyneoptera</taxon>
        <taxon>Phasmatodea</taxon>
        <taxon>Verophasmatodea</taxon>
        <taxon>Anareolatae</taxon>
        <taxon>Phasmatidae</taxon>
        <taxon>Eurycanthinae</taxon>
        <taxon>Dryococelus</taxon>
    </lineage>
</organism>
<accession>A0ABQ9HRB2</accession>
<dbReference type="EMBL" id="JARBHB010000004">
    <property type="protein sequence ID" value="KAJ8886629.1"/>
    <property type="molecule type" value="Genomic_DNA"/>
</dbReference>
<dbReference type="InterPro" id="IPR051703">
    <property type="entry name" value="NF-kappa-B_Signaling_Reg"/>
</dbReference>
<evidence type="ECO:0000313" key="2">
    <source>
        <dbReference type="EMBL" id="KAJ8886629.1"/>
    </source>
</evidence>
<dbReference type="InterPro" id="IPR019080">
    <property type="entry name" value="YqaJ_viral_recombinase"/>
</dbReference>
<dbReference type="Gene3D" id="3.90.320.10">
    <property type="match status" value="1"/>
</dbReference>
<keyword evidence="3" id="KW-1185">Reference proteome</keyword>
<sequence>MKSCRFFFLQNLKQEDKKEVEEITREQSDCHKWKEHRSKQLMASFFETIYKMKATTSCAKVVKQIHYNIFKGNKFFMYATENNISISHCGLVIEEEHQFLRASPDGLIGKDAALEVKCPNTANLVTPLEASPKAIICNIVERNDDFWREKIISKLSKFYFNCLLREIIDFRYARQLPIRDPDIIINAQKMLALKATKSKKNS</sequence>
<comment type="caution">
    <text evidence="2">The sequence shown here is derived from an EMBL/GenBank/DDBJ whole genome shotgun (WGS) entry which is preliminary data.</text>
</comment>
<dbReference type="InterPro" id="IPR011604">
    <property type="entry name" value="PDDEXK-like_dom_sf"/>
</dbReference>
<feature type="domain" description="YqaJ viral recombinase" evidence="1">
    <location>
        <begin position="77"/>
        <end position="129"/>
    </location>
</feature>
<dbReference type="Proteomes" id="UP001159363">
    <property type="component" value="Chromosome X"/>
</dbReference>
<gene>
    <name evidence="2" type="ORF">PR048_012841</name>
</gene>
<feature type="non-terminal residue" evidence="2">
    <location>
        <position position="202"/>
    </location>
</feature>
<dbReference type="PANTHER" id="PTHR46609">
    <property type="entry name" value="EXONUCLEASE, PHAGE-TYPE/RECB, C-TERMINAL DOMAIN-CONTAINING PROTEIN"/>
    <property type="match status" value="1"/>
</dbReference>
<name>A0ABQ9HRB2_9NEOP</name>
<protein>
    <recommendedName>
        <fullName evidence="1">YqaJ viral recombinase domain-containing protein</fullName>
    </recommendedName>
</protein>
<dbReference type="InterPro" id="IPR011335">
    <property type="entry name" value="Restrct_endonuc-II-like"/>
</dbReference>
<proteinExistence type="predicted"/>
<dbReference type="Pfam" id="PF09588">
    <property type="entry name" value="YqaJ"/>
    <property type="match status" value="1"/>
</dbReference>
<evidence type="ECO:0000259" key="1">
    <source>
        <dbReference type="Pfam" id="PF09588"/>
    </source>
</evidence>
<dbReference type="PANTHER" id="PTHR46609:SF8">
    <property type="entry name" value="YQAJ VIRAL RECOMBINASE DOMAIN-CONTAINING PROTEIN"/>
    <property type="match status" value="1"/>
</dbReference>
<dbReference type="SUPFAM" id="SSF52980">
    <property type="entry name" value="Restriction endonuclease-like"/>
    <property type="match status" value="1"/>
</dbReference>